<dbReference type="GeneID" id="97990176"/>
<protein>
    <submittedName>
        <fullName evidence="1">Uncharacterized protein</fullName>
    </submittedName>
</protein>
<reference evidence="1" key="1">
    <citation type="submission" date="2018-08" db="EMBL/GenBank/DDBJ databases">
        <title>A genome reference for cultivated species of the human gut microbiota.</title>
        <authorList>
            <person name="Zou Y."/>
            <person name="Xue W."/>
            <person name="Luo G."/>
        </authorList>
    </citation>
    <scope>NUCLEOTIDE SEQUENCE [LARGE SCALE GENOMIC DNA]</scope>
    <source>
        <strain evidence="1">TF05-5AC</strain>
    </source>
</reference>
<dbReference type="Proteomes" id="UP000260812">
    <property type="component" value="Unassembled WGS sequence"/>
</dbReference>
<evidence type="ECO:0000313" key="1">
    <source>
        <dbReference type="EMBL" id="RGE56181.1"/>
    </source>
</evidence>
<dbReference type="EMBL" id="QVLV01000029">
    <property type="protein sequence ID" value="RGE56181.1"/>
    <property type="molecule type" value="Genomic_DNA"/>
</dbReference>
<organism evidence="1 2">
    <name type="scientific">Eisenbergiella massiliensis</name>
    <dbReference type="NCBI Taxonomy" id="1720294"/>
    <lineage>
        <taxon>Bacteria</taxon>
        <taxon>Bacillati</taxon>
        <taxon>Bacillota</taxon>
        <taxon>Clostridia</taxon>
        <taxon>Lachnospirales</taxon>
        <taxon>Lachnospiraceae</taxon>
        <taxon>Eisenbergiella</taxon>
    </lineage>
</organism>
<sequence length="115" mass="13037">MAYIDWEWYNSHFPQLTQQEFERRRPAAEMKVDILTHNRARDAAGYKMDQVKACVANLLNRQAELEEAGAGSNVKSVSNDGYSETYEQVTPAQVEETLRCECFVWLSGTGLMGAL</sequence>
<gene>
    <name evidence="1" type="ORF">DXC51_25810</name>
</gene>
<comment type="caution">
    <text evidence="1">The sequence shown here is derived from an EMBL/GenBank/DDBJ whole genome shotgun (WGS) entry which is preliminary data.</text>
</comment>
<dbReference type="RefSeq" id="WP_117545707.1">
    <property type="nucleotide sequence ID" value="NZ_QVLV01000029.1"/>
</dbReference>
<name>A0A3E3HWH5_9FIRM</name>
<keyword evidence="2" id="KW-1185">Reference proteome</keyword>
<proteinExistence type="predicted"/>
<evidence type="ECO:0000313" key="2">
    <source>
        <dbReference type="Proteomes" id="UP000260812"/>
    </source>
</evidence>
<accession>A0A3E3HWH5</accession>
<dbReference type="AlphaFoldDB" id="A0A3E3HWH5"/>